<dbReference type="InterPro" id="IPR055476">
    <property type="entry name" value="DUF7048"/>
</dbReference>
<dbReference type="PANTHER" id="PTHR44099">
    <property type="entry name" value="RABCONNECTIN-3B, ISOFORM A"/>
    <property type="match status" value="1"/>
</dbReference>
<dbReference type="Proteomes" id="UP000031737">
    <property type="component" value="Unassembled WGS sequence"/>
</dbReference>
<keyword evidence="1" id="KW-0472">Membrane</keyword>
<dbReference type="AlphaFoldDB" id="A0A061JAE8"/>
<dbReference type="GO" id="GO:0005737">
    <property type="term" value="C:cytoplasm"/>
    <property type="evidence" value="ECO:0007669"/>
    <property type="project" value="TreeGrafter"/>
</dbReference>
<dbReference type="EMBL" id="AUPL01000921">
    <property type="protein sequence ID" value="ESL11330.1"/>
    <property type="molecule type" value="Genomic_DNA"/>
</dbReference>
<organism evidence="4 5">
    <name type="scientific">Trypanosoma rangeli SC58</name>
    <dbReference type="NCBI Taxonomy" id="429131"/>
    <lineage>
        <taxon>Eukaryota</taxon>
        <taxon>Discoba</taxon>
        <taxon>Euglenozoa</taxon>
        <taxon>Kinetoplastea</taxon>
        <taxon>Metakinetoplastina</taxon>
        <taxon>Trypanosomatida</taxon>
        <taxon>Trypanosomatidae</taxon>
        <taxon>Trypanosoma</taxon>
        <taxon>Herpetosoma</taxon>
    </lineage>
</organism>
<evidence type="ECO:0000313" key="5">
    <source>
        <dbReference type="Proteomes" id="UP000031737"/>
    </source>
</evidence>
<dbReference type="SUPFAM" id="SSF50978">
    <property type="entry name" value="WD40 repeat-like"/>
    <property type="match status" value="1"/>
</dbReference>
<dbReference type="OrthoDB" id="338622at2759"/>
<accession>A0A061JAE8</accession>
<feature type="domain" description="DUF7051" evidence="3">
    <location>
        <begin position="772"/>
        <end position="1025"/>
    </location>
</feature>
<evidence type="ECO:0000259" key="3">
    <source>
        <dbReference type="Pfam" id="PF23136"/>
    </source>
</evidence>
<feature type="domain" description="DUF7048" evidence="2">
    <location>
        <begin position="58"/>
        <end position="441"/>
    </location>
</feature>
<protein>
    <submittedName>
        <fullName evidence="4">Uncharacterized protein</fullName>
    </submittedName>
</protein>
<dbReference type="InterPro" id="IPR049916">
    <property type="entry name" value="WDR72-like"/>
</dbReference>
<sequence length="1171" mass="130047">MNLYYYYYYYYYYPLLLLCIFFLWLKGSLAYGMNLTLPLANYDLAPYVTVTREGGNSSERKAFPSVTISPSGDWVVVNDRLQAILCSFETGDKYRLHGTLLFRQYGFDSSMFCLLETNGAVSYFNSSQPSKPIPLLVKNVHVSCGGEMVHVSFSSFDGVVLVSSSCCIGCVQFDTQKSTFVGHFSCYRKLSGVVCCGIVPDSSLMVVLTGKGLCGIVNFRSSVILSVSSHEIFSELGLPSFLTPMLGVKSGTVDVVATFPVRGRIHVFVTSTSPQEIEDEEEKCFIATTCESHSWSSGAKSYLRKYGASFILASVWQDMIQFSVWHDAKLSDTATVENEMSVPYVSGFWVDDLFVVIRADGMALPLLFCLNVEGWDGIKIVSGKPIELTSCSSTLLCGTSRYFLTLTLTGMESLCSGIPGTVTVTDSNNHRRFLQLYENKLEKSDIFLIDITPFEDNIAVINVKRSGECFALVPCDSQFKSICLAHEEKADKVTSCLLYKRQDVIFVMGYEHGSVHVWISGTLKCVIPMAHTGAVDKIVLLPQERRYLDADFVSVCTERGTVVIHDSETFECTRILQSPCAPLTRLVWDPQTEYAFTVSGNVGNLWHVPTCRLERVFHNVSAVTEGAGRRDLLAPFAEVGDVTIDRIAICGRIHFSLRVNVIPLIDKLPQHVTDGVPPACRLALSILFSTLKCVDSNFQGPRDLPEAGFNGSNFSICTVCAEQSAGYLLSVVLFAGAVKTSPGANYTISISEVQALSDCLVSSGRIEAPPRPEKVIVQAIPLLLHVSDAAKKDIRVCIKAAAEEMMVPQLENLFKKLLIMSSEGLSVRHWFNVSTSLSEPDVWCYGFFVRMVFLGSMPRTDETFWRSILERLRCDVPRLTQLLSMREGETCILLLLQTIKEYYQELVEITLGDSKTLVNAIATLAFEGQNNNGVFAVNTLMSIASVEGNDFIEHRVKSWYDEKRSWRPRIIAFFGALIEFAPLQSYDAFPIVTEFLLRALDPHNPNKEERGSCLMPVAQVVRCAVEYLPNVSFQQHLQYLAVGNSDGVVRVINMKTTGIVASFVSHPEKILCVAYSGNTSTHDIAVLGEKMENIKIWHATRSVGLLGVIFAGHLPEFRLKFTVDIPVINKEGLQGGLDPLLMITKCRLRWLSPHCVELSSPWHDRIQLSVG</sequence>
<name>A0A061JAE8_TRYRA</name>
<dbReference type="VEuPathDB" id="TriTrypDB:TRSC58_00921"/>
<keyword evidence="1" id="KW-0812">Transmembrane</keyword>
<reference evidence="4 5" key="1">
    <citation type="submission" date="2013-07" db="EMBL/GenBank/DDBJ databases">
        <authorList>
            <person name="Stoco P.H."/>
            <person name="Wagner G."/>
            <person name="Gerber A."/>
            <person name="Zaha A."/>
            <person name="Thompson C."/>
            <person name="Bartholomeu D.C."/>
            <person name="Luckemeyer D.D."/>
            <person name="Bahia D."/>
            <person name="Loreto E."/>
            <person name="Prestes E.B."/>
            <person name="Lima F.M."/>
            <person name="Rodrigues-Luiz G."/>
            <person name="Vallejo G.A."/>
            <person name="Filho J.F."/>
            <person name="Monteiro K.M."/>
            <person name="Tyler K.M."/>
            <person name="de Almeida L.G."/>
            <person name="Ortiz M.F."/>
            <person name="Siervo M.A."/>
            <person name="de Moraes M.H."/>
            <person name="Cunha O.L."/>
            <person name="Mendonca-Neto R."/>
            <person name="Silva R."/>
            <person name="Teixeira S.M."/>
            <person name="Murta S.M."/>
            <person name="Sincero T.C."/>
            <person name="Mendes T.A."/>
            <person name="Urmenyi T.P."/>
            <person name="Silva V.G."/>
            <person name="da Rocha W.D."/>
            <person name="Andersson B."/>
            <person name="Romanha A.J."/>
            <person name="Steindel M."/>
            <person name="de Vasconcelos A.T."/>
            <person name="Grisard E.C."/>
        </authorList>
    </citation>
    <scope>NUCLEOTIDE SEQUENCE [LARGE SCALE GENOMIC DNA]</scope>
    <source>
        <strain evidence="4 5">SC58</strain>
    </source>
</reference>
<evidence type="ECO:0000313" key="4">
    <source>
        <dbReference type="EMBL" id="ESL11330.1"/>
    </source>
</evidence>
<comment type="caution">
    <text evidence="4">The sequence shown here is derived from an EMBL/GenBank/DDBJ whole genome shotgun (WGS) entry which is preliminary data.</text>
</comment>
<evidence type="ECO:0000259" key="2">
    <source>
        <dbReference type="Pfam" id="PF23126"/>
    </source>
</evidence>
<dbReference type="InterPro" id="IPR036322">
    <property type="entry name" value="WD40_repeat_dom_sf"/>
</dbReference>
<dbReference type="Pfam" id="PF23126">
    <property type="entry name" value="DUF7048"/>
    <property type="match status" value="1"/>
</dbReference>
<gene>
    <name evidence="4" type="ORF">TRSC58_00921</name>
</gene>
<dbReference type="PANTHER" id="PTHR44099:SF4">
    <property type="entry name" value="RABCONNECTIN-3B, ISOFORM A"/>
    <property type="match status" value="1"/>
</dbReference>
<keyword evidence="1" id="KW-1133">Transmembrane helix</keyword>
<dbReference type="Gene3D" id="2.130.10.10">
    <property type="entry name" value="YVTN repeat-like/Quinoprotein amine dehydrogenase"/>
    <property type="match status" value="2"/>
</dbReference>
<dbReference type="InterPro" id="IPR015943">
    <property type="entry name" value="WD40/YVTN_repeat-like_dom_sf"/>
</dbReference>
<dbReference type="InterPro" id="IPR055479">
    <property type="entry name" value="DUF7051"/>
</dbReference>
<feature type="transmembrane region" description="Helical" evidence="1">
    <location>
        <begin position="6"/>
        <end position="25"/>
    </location>
</feature>
<proteinExistence type="predicted"/>
<evidence type="ECO:0000256" key="1">
    <source>
        <dbReference type="SAM" id="Phobius"/>
    </source>
</evidence>
<keyword evidence="5" id="KW-1185">Reference proteome</keyword>
<dbReference type="Pfam" id="PF23136">
    <property type="entry name" value="DUF7051"/>
    <property type="match status" value="1"/>
</dbReference>